<organism evidence="10 11">
    <name type="scientific">Geodermatophilus telluris</name>
    <dbReference type="NCBI Taxonomy" id="1190417"/>
    <lineage>
        <taxon>Bacteria</taxon>
        <taxon>Bacillati</taxon>
        <taxon>Actinomycetota</taxon>
        <taxon>Actinomycetes</taxon>
        <taxon>Geodermatophilales</taxon>
        <taxon>Geodermatophilaceae</taxon>
        <taxon>Geodermatophilus</taxon>
    </lineage>
</organism>
<keyword evidence="11" id="KW-1185">Reference proteome</keyword>
<dbReference type="STRING" id="1190417.SAMN05660690_0424"/>
<keyword evidence="7 8" id="KW-0472">Membrane</keyword>
<evidence type="ECO:0000256" key="6">
    <source>
        <dbReference type="ARBA" id="ARBA00022989"/>
    </source>
</evidence>
<proteinExistence type="inferred from homology"/>
<dbReference type="GO" id="GO:0005886">
    <property type="term" value="C:plasma membrane"/>
    <property type="evidence" value="ECO:0007669"/>
    <property type="project" value="TreeGrafter"/>
</dbReference>
<keyword evidence="5 8" id="KW-0812">Transmembrane</keyword>
<dbReference type="InterPro" id="IPR001173">
    <property type="entry name" value="Glyco_trans_2-like"/>
</dbReference>
<dbReference type="EMBL" id="FMZF01000001">
    <property type="protein sequence ID" value="SDC07027.1"/>
    <property type="molecule type" value="Genomic_DNA"/>
</dbReference>
<evidence type="ECO:0000256" key="2">
    <source>
        <dbReference type="ARBA" id="ARBA00006739"/>
    </source>
</evidence>
<feature type="transmembrane region" description="Helical" evidence="8">
    <location>
        <begin position="254"/>
        <end position="275"/>
    </location>
</feature>
<dbReference type="InterPro" id="IPR050256">
    <property type="entry name" value="Glycosyltransferase_2"/>
</dbReference>
<evidence type="ECO:0000256" key="1">
    <source>
        <dbReference type="ARBA" id="ARBA00004141"/>
    </source>
</evidence>
<name>A0A1G6IKI4_9ACTN</name>
<evidence type="ECO:0000259" key="9">
    <source>
        <dbReference type="Pfam" id="PF00535"/>
    </source>
</evidence>
<feature type="transmembrane region" description="Helical" evidence="8">
    <location>
        <begin position="287"/>
        <end position="313"/>
    </location>
</feature>
<sequence>MTATVDDGILLDAAALEPAAAAPSRSTISYVFPVFNEEGNLRLLMERITEVTDSLVPRYDVEFVFVNDGSTDRSAHVLAQLADEDDRVVVLDFARNYGHQMAVTAGLDAAVGDAVIIMDSDLQDPPQVSLELIQRWEDGADVVYAQRRSRRDSAFKRATASGYYWVLSKLASIEIPRNTGDFRLVSRAVVDELGKYREHNRFMRGLVSYVGFRQESVLFDRDARHSGETGYPLSKMIRFAADGILGFSVTPLRLINRVGVAISVLSLLGFLYVAGVKVLDPESSVPGWAFLGTGIFFLGGIQLLMLGVLGAYIGRIYTEVQGRPLYAVRSVRRSRRESVPAVLRADRLGR</sequence>
<dbReference type="PANTHER" id="PTHR48090:SF1">
    <property type="entry name" value="PROPHAGE BACTOPRENOL GLUCOSYL TRANSFERASE HOMOLOG"/>
    <property type="match status" value="1"/>
</dbReference>
<dbReference type="InterPro" id="IPR029044">
    <property type="entry name" value="Nucleotide-diphossugar_trans"/>
</dbReference>
<keyword evidence="3 10" id="KW-0328">Glycosyltransferase</keyword>
<evidence type="ECO:0000256" key="3">
    <source>
        <dbReference type="ARBA" id="ARBA00022676"/>
    </source>
</evidence>
<comment type="subcellular location">
    <subcellularLocation>
        <location evidence="1">Membrane</location>
        <topology evidence="1">Multi-pass membrane protein</topology>
    </subcellularLocation>
</comment>
<evidence type="ECO:0000256" key="5">
    <source>
        <dbReference type="ARBA" id="ARBA00022692"/>
    </source>
</evidence>
<evidence type="ECO:0000256" key="7">
    <source>
        <dbReference type="ARBA" id="ARBA00023136"/>
    </source>
</evidence>
<feature type="domain" description="Glycosyltransferase 2-like" evidence="9">
    <location>
        <begin position="30"/>
        <end position="193"/>
    </location>
</feature>
<protein>
    <submittedName>
        <fullName evidence="10">Dolichol-phosphate mannosyltransferase</fullName>
    </submittedName>
</protein>
<evidence type="ECO:0000313" key="10">
    <source>
        <dbReference type="EMBL" id="SDC07027.1"/>
    </source>
</evidence>
<keyword evidence="6 8" id="KW-1133">Transmembrane helix</keyword>
<gene>
    <name evidence="10" type="ORF">SAMN05660690_0424</name>
</gene>
<evidence type="ECO:0000256" key="8">
    <source>
        <dbReference type="SAM" id="Phobius"/>
    </source>
</evidence>
<dbReference type="Gene3D" id="3.90.550.10">
    <property type="entry name" value="Spore Coat Polysaccharide Biosynthesis Protein SpsA, Chain A"/>
    <property type="match status" value="1"/>
</dbReference>
<dbReference type="PANTHER" id="PTHR48090">
    <property type="entry name" value="UNDECAPRENYL-PHOSPHATE 4-DEOXY-4-FORMAMIDO-L-ARABINOSE TRANSFERASE-RELATED"/>
    <property type="match status" value="1"/>
</dbReference>
<comment type="similarity">
    <text evidence="2">Belongs to the glycosyltransferase 2 family.</text>
</comment>
<accession>A0A1G6IKI4</accession>
<dbReference type="GO" id="GO:0016757">
    <property type="term" value="F:glycosyltransferase activity"/>
    <property type="evidence" value="ECO:0007669"/>
    <property type="project" value="UniProtKB-KW"/>
</dbReference>
<keyword evidence="4 10" id="KW-0808">Transferase</keyword>
<evidence type="ECO:0000256" key="4">
    <source>
        <dbReference type="ARBA" id="ARBA00022679"/>
    </source>
</evidence>
<dbReference type="SUPFAM" id="SSF53448">
    <property type="entry name" value="Nucleotide-diphospho-sugar transferases"/>
    <property type="match status" value="1"/>
</dbReference>
<dbReference type="OrthoDB" id="9811884at2"/>
<dbReference type="AlphaFoldDB" id="A0A1G6IKI4"/>
<dbReference type="Pfam" id="PF00535">
    <property type="entry name" value="Glycos_transf_2"/>
    <property type="match status" value="1"/>
</dbReference>
<dbReference type="RefSeq" id="WP_091362773.1">
    <property type="nucleotide sequence ID" value="NZ_FMZF01000001.1"/>
</dbReference>
<dbReference type="CDD" id="cd04187">
    <property type="entry name" value="DPM1_like_bac"/>
    <property type="match status" value="1"/>
</dbReference>
<evidence type="ECO:0000313" key="11">
    <source>
        <dbReference type="Proteomes" id="UP000199416"/>
    </source>
</evidence>
<reference evidence="11" key="1">
    <citation type="submission" date="2016-10" db="EMBL/GenBank/DDBJ databases">
        <authorList>
            <person name="Varghese N."/>
            <person name="Submissions S."/>
        </authorList>
    </citation>
    <scope>NUCLEOTIDE SEQUENCE [LARGE SCALE GENOMIC DNA]</scope>
    <source>
        <strain evidence="11">DSM 45421</strain>
    </source>
</reference>
<dbReference type="Proteomes" id="UP000199416">
    <property type="component" value="Unassembled WGS sequence"/>
</dbReference>